<dbReference type="InterPro" id="IPR011992">
    <property type="entry name" value="EF-hand-dom_pair"/>
</dbReference>
<dbReference type="Pfam" id="PF20743">
    <property type="entry name" value="DUF5580_C"/>
    <property type="match status" value="1"/>
</dbReference>
<dbReference type="InterPro" id="IPR040774">
    <property type="entry name" value="DUF5580"/>
</dbReference>
<dbReference type="Proteomes" id="UP001152622">
    <property type="component" value="Chromosome 2"/>
</dbReference>
<feature type="domain" description="DUF5580" evidence="2">
    <location>
        <begin position="155"/>
        <end position="243"/>
    </location>
</feature>
<proteinExistence type="predicted"/>
<dbReference type="PANTHER" id="PTHR34830">
    <property type="entry name" value="SIMILAR TO HYPOTHETICAL PROTEIN MGC34837"/>
    <property type="match status" value="1"/>
</dbReference>
<accession>A0A9Q1G7X7</accession>
<feature type="region of interest" description="Disordered" evidence="1">
    <location>
        <begin position="33"/>
        <end position="82"/>
    </location>
</feature>
<keyword evidence="5" id="KW-1185">Reference proteome</keyword>
<dbReference type="Pfam" id="PF17743">
    <property type="entry name" value="DUF5580"/>
    <property type="match status" value="1"/>
</dbReference>
<evidence type="ECO:0008006" key="6">
    <source>
        <dbReference type="Google" id="ProtNLM"/>
    </source>
</evidence>
<organism evidence="4 5">
    <name type="scientific">Synaphobranchus kaupii</name>
    <name type="common">Kaup's arrowtooth eel</name>
    <dbReference type="NCBI Taxonomy" id="118154"/>
    <lineage>
        <taxon>Eukaryota</taxon>
        <taxon>Metazoa</taxon>
        <taxon>Chordata</taxon>
        <taxon>Craniata</taxon>
        <taxon>Vertebrata</taxon>
        <taxon>Euteleostomi</taxon>
        <taxon>Actinopterygii</taxon>
        <taxon>Neopterygii</taxon>
        <taxon>Teleostei</taxon>
        <taxon>Anguilliformes</taxon>
        <taxon>Synaphobranchidae</taxon>
        <taxon>Synaphobranchus</taxon>
    </lineage>
</organism>
<gene>
    <name evidence="4" type="ORF">SKAU_G00068900</name>
</gene>
<evidence type="ECO:0000313" key="5">
    <source>
        <dbReference type="Proteomes" id="UP001152622"/>
    </source>
</evidence>
<sequence>MASSNTVGADTAPQLVVKIIGSKLIKYYTEGPKKENAADSDASQESNLPQNIESKAIKVPPDKDDLATQTNPVAGGGESSPWPVLKQVPDRHCVTAPSLYHSLPCINHKKTPTLRSAPPVALRLHSYEQGVPSALMEEEKTEGIEQQNEEKDIDNLFTMVREELKHWRKETLKNIEFELQELDSSHCGTVDHFHLTQVFFRHEVPIKLPTLRLLIYYFSNSTYPEEVHYKHLLGLISDAVLNEEQQEKIKSDVGSELHRSEVVSVSGSTHSEHPAGSGLPSETEIWLQRFQRMEEAMWMCDVQNSGFVDKDKARRLIQNYNLIFNLNLSPLKIDRAIRASQSESRVNLDSLLQILKEL</sequence>
<evidence type="ECO:0000313" key="4">
    <source>
        <dbReference type="EMBL" id="KAJ8376310.1"/>
    </source>
</evidence>
<dbReference type="PANTHER" id="PTHR34830:SF1">
    <property type="entry name" value="GENE 12695-RELATED"/>
    <property type="match status" value="1"/>
</dbReference>
<evidence type="ECO:0000259" key="3">
    <source>
        <dbReference type="Pfam" id="PF20743"/>
    </source>
</evidence>
<reference evidence="4" key="1">
    <citation type="journal article" date="2023" name="Science">
        <title>Genome structures resolve the early diversification of teleost fishes.</title>
        <authorList>
            <person name="Parey E."/>
            <person name="Louis A."/>
            <person name="Montfort J."/>
            <person name="Bouchez O."/>
            <person name="Roques C."/>
            <person name="Iampietro C."/>
            <person name="Lluch J."/>
            <person name="Castinel A."/>
            <person name="Donnadieu C."/>
            <person name="Desvignes T."/>
            <person name="Floi Bucao C."/>
            <person name="Jouanno E."/>
            <person name="Wen M."/>
            <person name="Mejri S."/>
            <person name="Dirks R."/>
            <person name="Jansen H."/>
            <person name="Henkel C."/>
            <person name="Chen W.J."/>
            <person name="Zahm M."/>
            <person name="Cabau C."/>
            <person name="Klopp C."/>
            <person name="Thompson A.W."/>
            <person name="Robinson-Rechavi M."/>
            <person name="Braasch I."/>
            <person name="Lecointre G."/>
            <person name="Bobe J."/>
            <person name="Postlethwait J.H."/>
            <person name="Berthelot C."/>
            <person name="Roest Crollius H."/>
            <person name="Guiguen Y."/>
        </authorList>
    </citation>
    <scope>NUCLEOTIDE SEQUENCE</scope>
    <source>
        <strain evidence="4">WJC10195</strain>
    </source>
</reference>
<name>A0A9Q1G7X7_SYNKA</name>
<feature type="compositionally biased region" description="Polar residues" evidence="1">
    <location>
        <begin position="41"/>
        <end position="53"/>
    </location>
</feature>
<dbReference type="InterPro" id="IPR048316">
    <property type="entry name" value="DUF5580_N"/>
</dbReference>
<dbReference type="InterPro" id="IPR049247">
    <property type="entry name" value="DUF5580_C"/>
</dbReference>
<dbReference type="AlphaFoldDB" id="A0A9Q1G7X7"/>
<evidence type="ECO:0000256" key="1">
    <source>
        <dbReference type="SAM" id="MobiDB-lite"/>
    </source>
</evidence>
<feature type="domain" description="DUF5580" evidence="3">
    <location>
        <begin position="284"/>
        <end position="358"/>
    </location>
</feature>
<dbReference type="EMBL" id="JAINUF010000002">
    <property type="protein sequence ID" value="KAJ8376310.1"/>
    <property type="molecule type" value="Genomic_DNA"/>
</dbReference>
<protein>
    <recommendedName>
        <fullName evidence="6">EF-hand domain-containing protein</fullName>
    </recommendedName>
</protein>
<dbReference type="OrthoDB" id="9989690at2759"/>
<comment type="caution">
    <text evidence="4">The sequence shown here is derived from an EMBL/GenBank/DDBJ whole genome shotgun (WGS) entry which is preliminary data.</text>
</comment>
<dbReference type="SUPFAM" id="SSF47473">
    <property type="entry name" value="EF-hand"/>
    <property type="match status" value="1"/>
</dbReference>
<evidence type="ECO:0000259" key="2">
    <source>
        <dbReference type="Pfam" id="PF17743"/>
    </source>
</evidence>